<evidence type="ECO:0000259" key="1">
    <source>
        <dbReference type="Pfam" id="PF07811"/>
    </source>
</evidence>
<comment type="caution">
    <text evidence="2">The sequence shown here is derived from an EMBL/GenBank/DDBJ whole genome shotgun (WGS) entry which is preliminary data.</text>
</comment>
<dbReference type="AlphaFoldDB" id="A0A4R6V8L6"/>
<dbReference type="RefSeq" id="WP_243742278.1">
    <property type="nucleotide sequence ID" value="NZ_SNYN01000001.1"/>
</dbReference>
<gene>
    <name evidence="2" type="ORF">EV190_101421</name>
</gene>
<proteinExistence type="predicted"/>
<sequence>MTRGRTERGSASVELTLVAPLLIAFALLMVLAGRVVGAQSTADEIAHAAARAASMERTAPQAQAAADQVAGEALSSHGLVCADYTLALNHGGLQPGGAVTAVLSCHIDLGDLSGLNVPGTRTVQGESTVVVDTYRGTP</sequence>
<protein>
    <submittedName>
        <fullName evidence="2">TadE-like protein</fullName>
    </submittedName>
</protein>
<dbReference type="Proteomes" id="UP000295281">
    <property type="component" value="Unassembled WGS sequence"/>
</dbReference>
<organism evidence="2 3">
    <name type="scientific">Actinorugispora endophytica</name>
    <dbReference type="NCBI Taxonomy" id="1605990"/>
    <lineage>
        <taxon>Bacteria</taxon>
        <taxon>Bacillati</taxon>
        <taxon>Actinomycetota</taxon>
        <taxon>Actinomycetes</taxon>
        <taxon>Streptosporangiales</taxon>
        <taxon>Nocardiopsidaceae</taxon>
        <taxon>Actinorugispora</taxon>
    </lineage>
</organism>
<evidence type="ECO:0000313" key="2">
    <source>
        <dbReference type="EMBL" id="TDQ55098.1"/>
    </source>
</evidence>
<keyword evidence="3" id="KW-1185">Reference proteome</keyword>
<evidence type="ECO:0000313" key="3">
    <source>
        <dbReference type="Proteomes" id="UP000295281"/>
    </source>
</evidence>
<dbReference type="InterPro" id="IPR012495">
    <property type="entry name" value="TadE-like_dom"/>
</dbReference>
<reference evidence="2 3" key="1">
    <citation type="submission" date="2019-03" db="EMBL/GenBank/DDBJ databases">
        <title>Genomic Encyclopedia of Type Strains, Phase IV (KMG-IV): sequencing the most valuable type-strain genomes for metagenomic binning, comparative biology and taxonomic classification.</title>
        <authorList>
            <person name="Goeker M."/>
        </authorList>
    </citation>
    <scope>NUCLEOTIDE SEQUENCE [LARGE SCALE GENOMIC DNA]</scope>
    <source>
        <strain evidence="2 3">DSM 46770</strain>
    </source>
</reference>
<accession>A0A4R6V8L6</accession>
<feature type="domain" description="TadE-like" evidence="1">
    <location>
        <begin position="9"/>
        <end position="51"/>
    </location>
</feature>
<dbReference type="Pfam" id="PF07811">
    <property type="entry name" value="TadE"/>
    <property type="match status" value="1"/>
</dbReference>
<name>A0A4R6V8L6_9ACTN</name>
<dbReference type="EMBL" id="SNYN01000001">
    <property type="protein sequence ID" value="TDQ55098.1"/>
    <property type="molecule type" value="Genomic_DNA"/>
</dbReference>